<dbReference type="Proteomes" id="UP000887579">
    <property type="component" value="Unplaced"/>
</dbReference>
<evidence type="ECO:0000313" key="1">
    <source>
        <dbReference type="Proteomes" id="UP000887579"/>
    </source>
</evidence>
<organism evidence="1 2">
    <name type="scientific">Panagrolaimus sp. ES5</name>
    <dbReference type="NCBI Taxonomy" id="591445"/>
    <lineage>
        <taxon>Eukaryota</taxon>
        <taxon>Metazoa</taxon>
        <taxon>Ecdysozoa</taxon>
        <taxon>Nematoda</taxon>
        <taxon>Chromadorea</taxon>
        <taxon>Rhabditida</taxon>
        <taxon>Tylenchina</taxon>
        <taxon>Panagrolaimomorpha</taxon>
        <taxon>Panagrolaimoidea</taxon>
        <taxon>Panagrolaimidae</taxon>
        <taxon>Panagrolaimus</taxon>
    </lineage>
</organism>
<name>A0AC34GVB9_9BILA</name>
<evidence type="ECO:0000313" key="2">
    <source>
        <dbReference type="WBParaSite" id="ES5_v2.g885.t1"/>
    </source>
</evidence>
<dbReference type="WBParaSite" id="ES5_v2.g885.t1">
    <property type="protein sequence ID" value="ES5_v2.g885.t1"/>
    <property type="gene ID" value="ES5_v2.g885"/>
</dbReference>
<sequence length="388" mass="45448">MATASSSRSLNPSNDYDYNIGQMVFEQQVLLPLFTRIKYKGCRSSDYLDIKQVLLYIFHSFKIQKRNYLVDIFIKNNVYELIFERPKPVEKVPEKVKDLRKRPNVIVFKDVPWFLQKRQRTEALKKTLEDEAKYEHHHEPTSEAESLSPILVSPSLRQCDKVIKIEEPTIASSFEEQSTITELCDNMEKEEIEEEGSAAKVDNLVKLIVDTYSKKIPSAGAAVKEESVEPLEISSYDEQSSAGSYLDTISDLKAESFVSVDYDVTPSNRKRFAKNLDGHNLYYVVAKYYYDHWDVFKDWSNRTAEITRKRAEAWNDIFRKMERDGIKDFNRECLPINFRKFVSKLRTKKRNQLSGTGPPIQFTLEEEEMLEYENSYIRLKRKCITLRD</sequence>
<protein>
    <submittedName>
        <fullName evidence="2">Uncharacterized protein</fullName>
    </submittedName>
</protein>
<proteinExistence type="predicted"/>
<accession>A0AC34GVB9</accession>
<reference evidence="2" key="1">
    <citation type="submission" date="2022-11" db="UniProtKB">
        <authorList>
            <consortium name="WormBaseParasite"/>
        </authorList>
    </citation>
    <scope>IDENTIFICATION</scope>
</reference>